<sequence length="230" mass="24451">MCRGSSFLTLAIPYRYLAVSVKIVSGTTHLARSSSSLSRSIGSLPTFAFSRHAWAKRADRPSFAAVDGFWCRGRLDDPPGVVKLSATGSIRAAGFLNRPGSRGRARTAASMDLSSSVIVLLVRFCRSALSSRASSVALIFCNNSGRSELALRASLDCLPCRSARAAPAGGVSSRAAWSSLVPPSAWISPSSRVLRISDTSFVSHCVLDLFAVVLRSKKLSISPPSSAKMW</sequence>
<reference evidence="2" key="1">
    <citation type="journal article" date="2015" name="Nat. Plants">
        <title>Genome expansion of Arabis alpina linked with retrotransposition and reduced symmetric DNA methylation.</title>
        <authorList>
            <person name="Willing E.M."/>
            <person name="Rawat V."/>
            <person name="Mandakova T."/>
            <person name="Maumus F."/>
            <person name="James G.V."/>
            <person name="Nordstroem K.J."/>
            <person name="Becker C."/>
            <person name="Warthmann N."/>
            <person name="Chica C."/>
            <person name="Szarzynska B."/>
            <person name="Zytnicki M."/>
            <person name="Albani M.C."/>
            <person name="Kiefer C."/>
            <person name="Bergonzi S."/>
            <person name="Castaings L."/>
            <person name="Mateos J.L."/>
            <person name="Berns M.C."/>
            <person name="Bujdoso N."/>
            <person name="Piofczyk T."/>
            <person name="de Lorenzo L."/>
            <person name="Barrero-Sicilia C."/>
            <person name="Mateos I."/>
            <person name="Piednoel M."/>
            <person name="Hagmann J."/>
            <person name="Chen-Min-Tao R."/>
            <person name="Iglesias-Fernandez R."/>
            <person name="Schuster S.C."/>
            <person name="Alonso-Blanco C."/>
            <person name="Roudier F."/>
            <person name="Carbonero P."/>
            <person name="Paz-Ares J."/>
            <person name="Davis S.J."/>
            <person name="Pecinka A."/>
            <person name="Quesneville H."/>
            <person name="Colot V."/>
            <person name="Lysak M.A."/>
            <person name="Weigel D."/>
            <person name="Coupland G."/>
            <person name="Schneeberger K."/>
        </authorList>
    </citation>
    <scope>NUCLEOTIDE SEQUENCE [LARGE SCALE GENOMIC DNA]</scope>
    <source>
        <strain evidence="2">cv. Pajares</strain>
    </source>
</reference>
<keyword evidence="2" id="KW-1185">Reference proteome</keyword>
<dbReference type="AlphaFoldDB" id="A0A087G883"/>
<name>A0A087G883_ARAAL</name>
<protein>
    <submittedName>
        <fullName evidence="1">Uncharacterized protein</fullName>
    </submittedName>
</protein>
<organism evidence="1 2">
    <name type="scientific">Arabis alpina</name>
    <name type="common">Alpine rock-cress</name>
    <dbReference type="NCBI Taxonomy" id="50452"/>
    <lineage>
        <taxon>Eukaryota</taxon>
        <taxon>Viridiplantae</taxon>
        <taxon>Streptophyta</taxon>
        <taxon>Embryophyta</taxon>
        <taxon>Tracheophyta</taxon>
        <taxon>Spermatophyta</taxon>
        <taxon>Magnoliopsida</taxon>
        <taxon>eudicotyledons</taxon>
        <taxon>Gunneridae</taxon>
        <taxon>Pentapetalae</taxon>
        <taxon>rosids</taxon>
        <taxon>malvids</taxon>
        <taxon>Brassicales</taxon>
        <taxon>Brassicaceae</taxon>
        <taxon>Arabideae</taxon>
        <taxon>Arabis</taxon>
    </lineage>
</organism>
<gene>
    <name evidence="1" type="ordered locus">AALP_Aa8g200800</name>
</gene>
<accession>A0A087G883</accession>
<evidence type="ECO:0000313" key="1">
    <source>
        <dbReference type="EMBL" id="KFK26085.1"/>
    </source>
</evidence>
<dbReference type="Gramene" id="KFK26085">
    <property type="protein sequence ID" value="KFK26085"/>
    <property type="gene ID" value="AALP_AA8G200800"/>
</dbReference>
<evidence type="ECO:0000313" key="2">
    <source>
        <dbReference type="Proteomes" id="UP000029120"/>
    </source>
</evidence>
<dbReference type="EMBL" id="CM002876">
    <property type="protein sequence ID" value="KFK26085.1"/>
    <property type="molecule type" value="Genomic_DNA"/>
</dbReference>
<proteinExistence type="predicted"/>
<dbReference type="Proteomes" id="UP000029120">
    <property type="component" value="Chromosome 8"/>
</dbReference>